<evidence type="ECO:0000256" key="6">
    <source>
        <dbReference type="ARBA" id="ARBA00023136"/>
    </source>
</evidence>
<comment type="subcellular location">
    <subcellularLocation>
        <location evidence="1">Cell membrane</location>
        <topology evidence="1">Multi-pass membrane protein</topology>
    </subcellularLocation>
</comment>
<keyword evidence="4 8" id="KW-0812">Transmembrane</keyword>
<dbReference type="Gene3D" id="1.10.287.3510">
    <property type="match status" value="1"/>
</dbReference>
<proteinExistence type="inferred from homology"/>
<dbReference type="InterPro" id="IPR039428">
    <property type="entry name" value="NUOK/Mnh_C1-like"/>
</dbReference>
<feature type="transmembrane region" description="Helical" evidence="8">
    <location>
        <begin position="27"/>
        <end position="47"/>
    </location>
</feature>
<accession>A0A372G2A2</accession>
<evidence type="ECO:0000313" key="10">
    <source>
        <dbReference type="Proteomes" id="UP000262621"/>
    </source>
</evidence>
<protein>
    <recommendedName>
        <fullName evidence="11">Cation:proton antiporter</fullName>
    </recommendedName>
</protein>
<dbReference type="Proteomes" id="UP000262621">
    <property type="component" value="Unassembled WGS sequence"/>
</dbReference>
<dbReference type="PANTHER" id="PTHR34583:SF2">
    <property type="entry name" value="ANTIPORTER SUBUNIT MNHC2-RELATED"/>
    <property type="match status" value="1"/>
</dbReference>
<evidence type="ECO:0000256" key="7">
    <source>
        <dbReference type="SAM" id="MobiDB-lite"/>
    </source>
</evidence>
<evidence type="ECO:0000256" key="1">
    <source>
        <dbReference type="ARBA" id="ARBA00004651"/>
    </source>
</evidence>
<evidence type="ECO:0000256" key="5">
    <source>
        <dbReference type="ARBA" id="ARBA00022989"/>
    </source>
</evidence>
<sequence length="139" mass="14038">MSAAVLVGTLVAAGVFLLLRPGHLRVVLGFVLLGHAVNVVLLAAGGLGRRTAAVHEVGPDTADPLPQAFVLTAIVITFGVTVYLLSLLRRGTADPDADDDGPGGLTDPDGPGETDADERDGDGGPWAGPARTGPDGGRR</sequence>
<dbReference type="GO" id="GO:0005886">
    <property type="term" value="C:plasma membrane"/>
    <property type="evidence" value="ECO:0007669"/>
    <property type="project" value="UniProtKB-SubCell"/>
</dbReference>
<dbReference type="InterPro" id="IPR050601">
    <property type="entry name" value="CPA3_antiporter_subunitC"/>
</dbReference>
<dbReference type="EMBL" id="QVFU01000004">
    <property type="protein sequence ID" value="RFS47191.1"/>
    <property type="molecule type" value="Genomic_DNA"/>
</dbReference>
<gene>
    <name evidence="9" type="ORF">D0Q02_06365</name>
</gene>
<comment type="caution">
    <text evidence="9">The sequence shown here is derived from an EMBL/GenBank/DDBJ whole genome shotgun (WGS) entry which is preliminary data.</text>
</comment>
<evidence type="ECO:0000256" key="2">
    <source>
        <dbReference type="ARBA" id="ARBA00010388"/>
    </source>
</evidence>
<keyword evidence="3" id="KW-1003">Cell membrane</keyword>
<feature type="region of interest" description="Disordered" evidence="7">
    <location>
        <begin position="93"/>
        <end position="139"/>
    </location>
</feature>
<evidence type="ECO:0000256" key="8">
    <source>
        <dbReference type="SAM" id="Phobius"/>
    </source>
</evidence>
<keyword evidence="6 8" id="KW-0472">Membrane</keyword>
<evidence type="ECO:0000313" key="9">
    <source>
        <dbReference type="EMBL" id="RFS47191.1"/>
    </source>
</evidence>
<keyword evidence="10" id="KW-1185">Reference proteome</keyword>
<reference evidence="9 10" key="1">
    <citation type="submission" date="2018-08" db="EMBL/GenBank/DDBJ databases">
        <title>Verrucosispora craniellae sp. nov., isolated from a marine sponge in the South China Sea.</title>
        <authorList>
            <person name="Li L."/>
            <person name="Lin H.W."/>
        </authorList>
    </citation>
    <scope>NUCLEOTIDE SEQUENCE [LARGE SCALE GENOMIC DNA]</scope>
    <source>
        <strain evidence="9 10">LHW63014</strain>
    </source>
</reference>
<dbReference type="Pfam" id="PF00420">
    <property type="entry name" value="Oxidored_q2"/>
    <property type="match status" value="1"/>
</dbReference>
<feature type="transmembrane region" description="Helical" evidence="8">
    <location>
        <begin position="68"/>
        <end position="88"/>
    </location>
</feature>
<keyword evidence="5 8" id="KW-1133">Transmembrane helix</keyword>
<dbReference type="AlphaFoldDB" id="A0A372G2A2"/>
<feature type="compositionally biased region" description="Acidic residues" evidence="7">
    <location>
        <begin position="110"/>
        <end position="120"/>
    </location>
</feature>
<dbReference type="PANTHER" id="PTHR34583">
    <property type="entry name" value="ANTIPORTER SUBUNIT MNHC2-RELATED"/>
    <property type="match status" value="1"/>
</dbReference>
<comment type="similarity">
    <text evidence="2">Belongs to the CPA3 antiporters (TC 2.A.63) subunit C family.</text>
</comment>
<dbReference type="OrthoDB" id="9799219at2"/>
<evidence type="ECO:0000256" key="4">
    <source>
        <dbReference type="ARBA" id="ARBA00022692"/>
    </source>
</evidence>
<name>A0A372G2A2_9ACTN</name>
<evidence type="ECO:0008006" key="11">
    <source>
        <dbReference type="Google" id="ProtNLM"/>
    </source>
</evidence>
<organism evidence="9 10">
    <name type="scientific">Micromonospora craniellae</name>
    <dbReference type="NCBI Taxonomy" id="2294034"/>
    <lineage>
        <taxon>Bacteria</taxon>
        <taxon>Bacillati</taxon>
        <taxon>Actinomycetota</taxon>
        <taxon>Actinomycetes</taxon>
        <taxon>Micromonosporales</taxon>
        <taxon>Micromonosporaceae</taxon>
        <taxon>Micromonospora</taxon>
    </lineage>
</organism>
<evidence type="ECO:0000256" key="3">
    <source>
        <dbReference type="ARBA" id="ARBA00022475"/>
    </source>
</evidence>